<dbReference type="EMBL" id="LVYD01000058">
    <property type="protein sequence ID" value="OQP61228.1"/>
    <property type="molecule type" value="Genomic_DNA"/>
</dbReference>
<protein>
    <submittedName>
        <fullName evidence="1">Uncharacterized protein</fullName>
    </submittedName>
</protein>
<name>A0A1V9FSC9_9BACT</name>
<proteinExistence type="predicted"/>
<dbReference type="OrthoDB" id="9779910at2"/>
<evidence type="ECO:0000313" key="2">
    <source>
        <dbReference type="Proteomes" id="UP000192796"/>
    </source>
</evidence>
<evidence type="ECO:0000313" key="1">
    <source>
        <dbReference type="EMBL" id="OQP61228.1"/>
    </source>
</evidence>
<dbReference type="STRING" id="1703345.A3860_05820"/>
<keyword evidence="2" id="KW-1185">Reference proteome</keyword>
<sequence length="82" mass="9331">MNINPQRLPGPWKEGFALDLHTLSSVPKEWSTKKVTETVLVDGKPVTIEKVIQDEVIKWENTYTPMGLEMNHLKILEGNTKS</sequence>
<dbReference type="Proteomes" id="UP000192796">
    <property type="component" value="Unassembled WGS sequence"/>
</dbReference>
<gene>
    <name evidence="1" type="ORF">A3860_05820</name>
</gene>
<accession>A0A1V9FSC9</accession>
<organism evidence="1 2">
    <name type="scientific">Niastella vici</name>
    <dbReference type="NCBI Taxonomy" id="1703345"/>
    <lineage>
        <taxon>Bacteria</taxon>
        <taxon>Pseudomonadati</taxon>
        <taxon>Bacteroidota</taxon>
        <taxon>Chitinophagia</taxon>
        <taxon>Chitinophagales</taxon>
        <taxon>Chitinophagaceae</taxon>
        <taxon>Niastella</taxon>
    </lineage>
</organism>
<dbReference type="RefSeq" id="WP_081151719.1">
    <property type="nucleotide sequence ID" value="NZ_LVYD01000058.1"/>
</dbReference>
<reference evidence="1 2" key="1">
    <citation type="submission" date="2016-03" db="EMBL/GenBank/DDBJ databases">
        <title>Niastella vici sp. nov., isolated from farmland soil.</title>
        <authorList>
            <person name="Chen L."/>
            <person name="Wang D."/>
            <person name="Yang S."/>
            <person name="Wang G."/>
        </authorList>
    </citation>
    <scope>NUCLEOTIDE SEQUENCE [LARGE SCALE GENOMIC DNA]</scope>
    <source>
        <strain evidence="1 2">DJ57</strain>
    </source>
</reference>
<comment type="caution">
    <text evidence="1">The sequence shown here is derived from an EMBL/GenBank/DDBJ whole genome shotgun (WGS) entry which is preliminary data.</text>
</comment>
<dbReference type="AlphaFoldDB" id="A0A1V9FSC9"/>